<reference evidence="2" key="1">
    <citation type="submission" date="2014-09" db="EMBL/GenBank/DDBJ databases">
        <authorList>
            <person name="Magalhaes I.L.F."/>
            <person name="Oliveira U."/>
            <person name="Santos F.R."/>
            <person name="Vidigal T.H.D.A."/>
            <person name="Brescovit A.D."/>
            <person name="Santos A.J."/>
        </authorList>
    </citation>
    <scope>NUCLEOTIDE SEQUENCE</scope>
    <source>
        <tissue evidence="2">Shoot tissue taken approximately 20 cm above the soil surface</tissue>
    </source>
</reference>
<dbReference type="EMBL" id="GBRH01182373">
    <property type="protein sequence ID" value="JAE15523.1"/>
    <property type="molecule type" value="Transcribed_RNA"/>
</dbReference>
<protein>
    <submittedName>
        <fullName evidence="2">Uncharacterized protein</fullName>
    </submittedName>
</protein>
<accession>A0A0A9G4H1</accession>
<feature type="transmembrane region" description="Helical" evidence="1">
    <location>
        <begin position="13"/>
        <end position="32"/>
    </location>
</feature>
<keyword evidence="1" id="KW-1133">Transmembrane helix</keyword>
<dbReference type="AlphaFoldDB" id="A0A0A9G4H1"/>
<reference evidence="2" key="2">
    <citation type="journal article" date="2015" name="Data Brief">
        <title>Shoot transcriptome of the giant reed, Arundo donax.</title>
        <authorList>
            <person name="Barrero R.A."/>
            <person name="Guerrero F.D."/>
            <person name="Moolhuijzen P."/>
            <person name="Goolsby J.A."/>
            <person name="Tidwell J."/>
            <person name="Bellgard S.E."/>
            <person name="Bellgard M.I."/>
        </authorList>
    </citation>
    <scope>NUCLEOTIDE SEQUENCE</scope>
    <source>
        <tissue evidence="2">Shoot tissue taken approximately 20 cm above the soil surface</tissue>
    </source>
</reference>
<evidence type="ECO:0000256" key="1">
    <source>
        <dbReference type="SAM" id="Phobius"/>
    </source>
</evidence>
<keyword evidence="1" id="KW-0472">Membrane</keyword>
<keyword evidence="1" id="KW-0812">Transmembrane</keyword>
<organism evidence="2">
    <name type="scientific">Arundo donax</name>
    <name type="common">Giant reed</name>
    <name type="synonym">Donax arundinaceus</name>
    <dbReference type="NCBI Taxonomy" id="35708"/>
    <lineage>
        <taxon>Eukaryota</taxon>
        <taxon>Viridiplantae</taxon>
        <taxon>Streptophyta</taxon>
        <taxon>Embryophyta</taxon>
        <taxon>Tracheophyta</taxon>
        <taxon>Spermatophyta</taxon>
        <taxon>Magnoliopsida</taxon>
        <taxon>Liliopsida</taxon>
        <taxon>Poales</taxon>
        <taxon>Poaceae</taxon>
        <taxon>PACMAD clade</taxon>
        <taxon>Arundinoideae</taxon>
        <taxon>Arundineae</taxon>
        <taxon>Arundo</taxon>
    </lineage>
</organism>
<sequence length="46" mass="4677">MCAPESVGGQGSMNLQAVLFAAIYGVGSTLLVNGNKSSWTFPGTSK</sequence>
<evidence type="ECO:0000313" key="2">
    <source>
        <dbReference type="EMBL" id="JAE15523.1"/>
    </source>
</evidence>
<proteinExistence type="predicted"/>
<name>A0A0A9G4H1_ARUDO</name>